<dbReference type="SUPFAM" id="SSF144206">
    <property type="entry name" value="NOB1 zinc finger-like"/>
    <property type="match status" value="1"/>
</dbReference>
<feature type="domain" description="Ribonuclease PIN" evidence="11">
    <location>
        <begin position="10"/>
        <end position="101"/>
    </location>
</feature>
<dbReference type="GO" id="GO:0030490">
    <property type="term" value="P:maturation of SSU-rRNA"/>
    <property type="evidence" value="ECO:0007669"/>
    <property type="project" value="TreeGrafter"/>
</dbReference>
<dbReference type="Pfam" id="PF08772">
    <property type="entry name" value="Zn_ribbon_NOB1"/>
    <property type="match status" value="1"/>
</dbReference>
<dbReference type="Proteomes" id="UP000481861">
    <property type="component" value="Unassembled WGS sequence"/>
</dbReference>
<dbReference type="FunFam" id="3.40.50.1010:FF:000020">
    <property type="entry name" value="20S-pre-rRNA D-site endonuclease NOB1"/>
    <property type="match status" value="1"/>
</dbReference>
<dbReference type="GO" id="GO:0016787">
    <property type="term" value="F:hydrolase activity"/>
    <property type="evidence" value="ECO:0007669"/>
    <property type="project" value="UniProtKB-KW"/>
</dbReference>
<feature type="compositionally biased region" description="Acidic residues" evidence="9">
    <location>
        <begin position="148"/>
        <end position="159"/>
    </location>
</feature>
<comment type="caution">
    <text evidence="12">The sequence shown here is derived from an EMBL/GenBank/DDBJ whole genome shotgun (WGS) entry which is preliminary data.</text>
</comment>
<feature type="binding site" evidence="8">
    <location>
        <position position="335"/>
    </location>
    <ligand>
        <name>Zn(2+)</name>
        <dbReference type="ChEBI" id="CHEBI:29105"/>
    </ligand>
</feature>
<feature type="domain" description="Nin one binding (NOB1) Zn-ribbon-like" evidence="10">
    <location>
        <begin position="325"/>
        <end position="396"/>
    </location>
</feature>
<evidence type="ECO:0000313" key="13">
    <source>
        <dbReference type="Proteomes" id="UP000481861"/>
    </source>
</evidence>
<dbReference type="Gene3D" id="3.40.50.1010">
    <property type="entry name" value="5'-nuclease"/>
    <property type="match status" value="1"/>
</dbReference>
<evidence type="ECO:0000256" key="2">
    <source>
        <dbReference type="ARBA" id="ARBA00022722"/>
    </source>
</evidence>
<dbReference type="GO" id="GO:0030688">
    <property type="term" value="C:preribosome, small subunit precursor"/>
    <property type="evidence" value="ECO:0007669"/>
    <property type="project" value="TreeGrafter"/>
</dbReference>
<comment type="subcellular location">
    <subcellularLocation>
        <location evidence="7">Nucleus</location>
        <location evidence="7">Nucleolus</location>
    </subcellularLocation>
</comment>
<feature type="compositionally biased region" description="Polar residues" evidence="9">
    <location>
        <begin position="208"/>
        <end position="233"/>
    </location>
</feature>
<feature type="binding site" evidence="8">
    <location>
        <position position="353"/>
    </location>
    <ligand>
        <name>Zn(2+)</name>
        <dbReference type="ChEBI" id="CHEBI:29105"/>
    </ligand>
</feature>
<dbReference type="GO" id="GO:0004521">
    <property type="term" value="F:RNA endonuclease activity"/>
    <property type="evidence" value="ECO:0007669"/>
    <property type="project" value="UniProtKB-UniRule"/>
</dbReference>
<evidence type="ECO:0000256" key="7">
    <source>
        <dbReference type="PIRNR" id="PIRNR037125"/>
    </source>
</evidence>
<evidence type="ECO:0000256" key="4">
    <source>
        <dbReference type="ARBA" id="ARBA00022801"/>
    </source>
</evidence>
<keyword evidence="13" id="KW-1185">Reference proteome</keyword>
<dbReference type="InterPro" id="IPR017117">
    <property type="entry name" value="Nob1_euk"/>
</dbReference>
<dbReference type="GO" id="GO:0005737">
    <property type="term" value="C:cytoplasm"/>
    <property type="evidence" value="ECO:0007669"/>
    <property type="project" value="UniProtKB-ARBA"/>
</dbReference>
<feature type="compositionally biased region" description="Basic and acidic residues" evidence="9">
    <location>
        <begin position="138"/>
        <end position="147"/>
    </location>
</feature>
<dbReference type="GO" id="GO:0005730">
    <property type="term" value="C:nucleolus"/>
    <property type="evidence" value="ECO:0007669"/>
    <property type="project" value="UniProtKB-SubCell"/>
</dbReference>
<evidence type="ECO:0000256" key="1">
    <source>
        <dbReference type="ARBA" id="ARBA00005858"/>
    </source>
</evidence>
<dbReference type="PIRSF" id="PIRSF037125">
    <property type="entry name" value="D-site_20S_pre-rRNA_nuclease"/>
    <property type="match status" value="1"/>
</dbReference>
<keyword evidence="2" id="KW-0540">Nuclease</keyword>
<evidence type="ECO:0000259" key="10">
    <source>
        <dbReference type="Pfam" id="PF08772"/>
    </source>
</evidence>
<dbReference type="InterPro" id="IPR036283">
    <property type="entry name" value="NOB1_Zf-like_sf"/>
</dbReference>
<feature type="binding site" evidence="8">
    <location>
        <position position="338"/>
    </location>
    <ligand>
        <name>Zn(2+)</name>
        <dbReference type="ChEBI" id="CHEBI:29105"/>
    </ligand>
</feature>
<dbReference type="EMBL" id="JAADJZ010000012">
    <property type="protein sequence ID" value="KAF2871176.1"/>
    <property type="molecule type" value="Genomic_DNA"/>
</dbReference>
<reference evidence="12 13" key="1">
    <citation type="submission" date="2020-01" db="EMBL/GenBank/DDBJ databases">
        <authorList>
            <consortium name="DOE Joint Genome Institute"/>
            <person name="Haridas S."/>
            <person name="Albert R."/>
            <person name="Binder M."/>
            <person name="Bloem J."/>
            <person name="Labutti K."/>
            <person name="Salamov A."/>
            <person name="Andreopoulos B."/>
            <person name="Baker S.E."/>
            <person name="Barry K."/>
            <person name="Bills G."/>
            <person name="Bluhm B.H."/>
            <person name="Cannon C."/>
            <person name="Castanera R."/>
            <person name="Culley D.E."/>
            <person name="Daum C."/>
            <person name="Ezra D."/>
            <person name="Gonzalez J.B."/>
            <person name="Henrissat B."/>
            <person name="Kuo A."/>
            <person name="Liang C."/>
            <person name="Lipzen A."/>
            <person name="Lutzoni F."/>
            <person name="Magnuson J."/>
            <person name="Mondo S."/>
            <person name="Nolan M."/>
            <person name="Ohm R."/>
            <person name="Pangilinan J."/>
            <person name="Park H.-J.H."/>
            <person name="Ramirez L."/>
            <person name="Alfaro M."/>
            <person name="Sun H."/>
            <person name="Tritt A."/>
            <person name="Yoshinaga Y."/>
            <person name="Zwiers L.-H.L."/>
            <person name="Turgeon B.G."/>
            <person name="Goodwin S.B."/>
            <person name="Spatafora J.W."/>
            <person name="Crous P.W."/>
            <person name="Grigoriev I.V."/>
        </authorList>
    </citation>
    <scope>NUCLEOTIDE SEQUENCE [LARGE SCALE GENOMIC DNA]</scope>
    <source>
        <strain evidence="12 13">CBS 611.86</strain>
    </source>
</reference>
<comment type="similarity">
    <text evidence="1 7">Belongs to the NOB1 family.</text>
</comment>
<feature type="region of interest" description="Disordered" evidence="9">
    <location>
        <begin position="448"/>
        <end position="475"/>
    </location>
</feature>
<name>A0A7C8M7W8_9PLEO</name>
<dbReference type="GO" id="GO:0046872">
    <property type="term" value="F:metal ion binding"/>
    <property type="evidence" value="ECO:0007669"/>
    <property type="project" value="UniProtKB-UniRule"/>
</dbReference>
<keyword evidence="5 7" id="KW-0862">Zinc</keyword>
<dbReference type="Gene3D" id="6.20.210.10">
    <property type="entry name" value="Nin one binding (NOB1), Zn-ribbon-like"/>
    <property type="match status" value="1"/>
</dbReference>
<protein>
    <recommendedName>
        <fullName evidence="7">20S-pre-rRNA D-site endonuclease NOB1</fullName>
    </recommendedName>
</protein>
<evidence type="ECO:0000256" key="3">
    <source>
        <dbReference type="ARBA" id="ARBA00022723"/>
    </source>
</evidence>
<feature type="compositionally biased region" description="Polar residues" evidence="9">
    <location>
        <begin position="242"/>
        <end position="257"/>
    </location>
</feature>
<keyword evidence="4" id="KW-0378">Hydrolase</keyword>
<dbReference type="PANTHER" id="PTHR12814:SF2">
    <property type="entry name" value="RNA-BINDING PROTEIN NOB1"/>
    <property type="match status" value="1"/>
</dbReference>
<evidence type="ECO:0000313" key="12">
    <source>
        <dbReference type="EMBL" id="KAF2871176.1"/>
    </source>
</evidence>
<organism evidence="12 13">
    <name type="scientific">Massariosphaeria phaeospora</name>
    <dbReference type="NCBI Taxonomy" id="100035"/>
    <lineage>
        <taxon>Eukaryota</taxon>
        <taxon>Fungi</taxon>
        <taxon>Dikarya</taxon>
        <taxon>Ascomycota</taxon>
        <taxon>Pezizomycotina</taxon>
        <taxon>Dothideomycetes</taxon>
        <taxon>Pleosporomycetidae</taxon>
        <taxon>Pleosporales</taxon>
        <taxon>Pleosporales incertae sedis</taxon>
        <taxon>Massariosphaeria</taxon>
    </lineage>
</organism>
<feature type="region of interest" description="Disordered" evidence="9">
    <location>
        <begin position="108"/>
        <end position="289"/>
    </location>
</feature>
<feature type="region of interest" description="Disordered" evidence="9">
    <location>
        <begin position="384"/>
        <end position="408"/>
    </location>
</feature>
<keyword evidence="6 7" id="KW-0539">Nucleus</keyword>
<evidence type="ECO:0000256" key="6">
    <source>
        <dbReference type="ARBA" id="ARBA00023242"/>
    </source>
</evidence>
<comment type="function">
    <text evidence="7">Required for the synthesis of 40S ribosome subunits. Has a role in processing 20S pre-rRNA into the mature 18S rRNA, where it is required for cleavage at the 3' end of the mature 18S rRNA (D-site). Accompanies the 20S pre-rRNA from the nucleus to the cytoplasm.</text>
</comment>
<evidence type="ECO:0000256" key="9">
    <source>
        <dbReference type="SAM" id="MobiDB-lite"/>
    </source>
</evidence>
<evidence type="ECO:0000256" key="8">
    <source>
        <dbReference type="PIRSR" id="PIRSR037125-1"/>
    </source>
</evidence>
<dbReference type="InterPro" id="IPR033411">
    <property type="entry name" value="Ribonuclease_PIN"/>
</dbReference>
<dbReference type="OrthoDB" id="446759at2759"/>
<gene>
    <name evidence="12" type="ORF">BDV95DRAFT_573436</name>
</gene>
<dbReference type="PANTHER" id="PTHR12814">
    <property type="entry name" value="RNA-BINDING PROTEIN NOB1"/>
    <property type="match status" value="1"/>
</dbReference>
<proteinExistence type="inferred from homology"/>
<dbReference type="InterPro" id="IPR014881">
    <property type="entry name" value="NOB1_Zn-bd"/>
</dbReference>
<dbReference type="AlphaFoldDB" id="A0A7C8M7W8"/>
<dbReference type="Pfam" id="PF17146">
    <property type="entry name" value="PIN_6"/>
    <property type="match status" value="1"/>
</dbReference>
<dbReference type="InterPro" id="IPR039907">
    <property type="entry name" value="NOB1"/>
</dbReference>
<accession>A0A7C8M7W8</accession>
<sequence length="475" mass="52137">MAAQKPIHSLIIDTGPLIKNAVSISTIINQAEELYTTPAILSEIRDPVTRANVETTLLPFLTVKNPSPASYETVAAFSKKTGDFPVLSRQDLSILALAYEVHCKRHGGPVGLRDAPIPPPKKKPIEQKKNKQGNVESKAVDAEHDDFYDVPASELEELNTTESQPTKGGNDVDGPSESIVADLQPGEQAINDENTAGPAVEPAAPVDTEQNSSEDAANLKPSQEPTESAQAVQSLEKDLSTLKVTKSTPKASANTIHSSDEEEDDDGDWITPDNLNEHQAKDAGVSTRTTKQAQMSVATMTTDFAMQNVLLQMNLNLLSTNMQRIRNIRTYILRCHACFYTTKDMTKQFCPRCGQPTLTRVSCSTNAKGEFRIHLAKNYQYNNRGNRYSVPKPMHGSSNGKYSGKGGGKNGWGRELLLAEDQKEYEKQIVQEKKTKARDLMDEEYLPGILTGDRGREGGRPKVGAGRNINSKKRF</sequence>
<evidence type="ECO:0000256" key="5">
    <source>
        <dbReference type="ARBA" id="ARBA00022833"/>
    </source>
</evidence>
<dbReference type="CDD" id="cd09876">
    <property type="entry name" value="PIN_Nob1-like"/>
    <property type="match status" value="1"/>
</dbReference>
<feature type="binding site" evidence="8">
    <location>
        <position position="350"/>
    </location>
    <ligand>
        <name>Zn(2+)</name>
        <dbReference type="ChEBI" id="CHEBI:29105"/>
    </ligand>
</feature>
<evidence type="ECO:0000259" key="11">
    <source>
        <dbReference type="Pfam" id="PF17146"/>
    </source>
</evidence>
<keyword evidence="3 7" id="KW-0479">Metal-binding</keyword>